<reference evidence="1 2" key="1">
    <citation type="submission" date="2019-08" db="EMBL/GenBank/DDBJ databases">
        <title>Deep-cultivation of Planctomycetes and their phenomic and genomic characterization uncovers novel biology.</title>
        <authorList>
            <person name="Wiegand S."/>
            <person name="Jogler M."/>
            <person name="Boedeker C."/>
            <person name="Pinto D."/>
            <person name="Vollmers J."/>
            <person name="Rivas-Marin E."/>
            <person name="Kohn T."/>
            <person name="Peeters S.H."/>
            <person name="Heuer A."/>
            <person name="Rast P."/>
            <person name="Oberbeckmann S."/>
            <person name="Bunk B."/>
            <person name="Jeske O."/>
            <person name="Meyerdierks A."/>
            <person name="Storesund J.E."/>
            <person name="Kallscheuer N."/>
            <person name="Luecker S."/>
            <person name="Lage O.M."/>
            <person name="Pohl T."/>
            <person name="Merkel B.J."/>
            <person name="Hornburger P."/>
            <person name="Mueller R.-W."/>
            <person name="Bruemmer F."/>
            <person name="Labrenz M."/>
            <person name="Spormann A.M."/>
            <person name="Op den Camp H."/>
            <person name="Overmann J."/>
            <person name="Amann R."/>
            <person name="Jetten M.S.M."/>
            <person name="Mascher T."/>
            <person name="Medema M.H."/>
            <person name="Devos D.P."/>
            <person name="Kaster A.-K."/>
            <person name="Ovreas L."/>
            <person name="Rohde M."/>
            <person name="Galperin M.Y."/>
            <person name="Jogler C."/>
        </authorList>
    </citation>
    <scope>NUCLEOTIDE SEQUENCE [LARGE SCALE GENOMIC DNA]</scope>
    <source>
        <strain evidence="1 2">OJF2</strain>
    </source>
</reference>
<evidence type="ECO:0000313" key="2">
    <source>
        <dbReference type="Proteomes" id="UP000324233"/>
    </source>
</evidence>
<dbReference type="KEGG" id="agv:OJF2_09500"/>
<proteinExistence type="predicted"/>
<evidence type="ECO:0000313" key="1">
    <source>
        <dbReference type="EMBL" id="QEH32474.1"/>
    </source>
</evidence>
<dbReference type="Proteomes" id="UP000324233">
    <property type="component" value="Chromosome"/>
</dbReference>
<accession>A0A5B9VWN6</accession>
<sequence>MPAHDGLGVRVFRGCISLALATFLAVQGRAQGVPDGALEPVGPVPAGAPEMTPPLTTAAAPAASGASVAAGSRGRMSVLEVIRASIFDDIYSEEAQARWTPLTLRGFFTEGWDQPFVLPTASDNGVPRQGWTNAFGGHFFRAWFLAFGYAQGIDSTIGNSYFGQYTLFVPLNRRFEAQVDIPFVISSKGGVPSRYRDNFGDMAWHVRLQLSESKNFSQLINVAVRTPTGDPVNGNGVTSLRPMYQTWWNVFGQWVLRTETGVNIPVSHTPASGHTTLLNTVAVGRYFAGDKDGWIHMLWLYLVAQESSVVAGSPRRESVFSLTPGMRSHLTFLPGLWFLFGGVNVPMTGPQSYSYQGIIGILKDY</sequence>
<organism evidence="1 2">
    <name type="scientific">Aquisphaera giovannonii</name>
    <dbReference type="NCBI Taxonomy" id="406548"/>
    <lineage>
        <taxon>Bacteria</taxon>
        <taxon>Pseudomonadati</taxon>
        <taxon>Planctomycetota</taxon>
        <taxon>Planctomycetia</taxon>
        <taxon>Isosphaerales</taxon>
        <taxon>Isosphaeraceae</taxon>
        <taxon>Aquisphaera</taxon>
    </lineage>
</organism>
<dbReference type="EMBL" id="CP042997">
    <property type="protein sequence ID" value="QEH32474.1"/>
    <property type="molecule type" value="Genomic_DNA"/>
</dbReference>
<keyword evidence="2" id="KW-1185">Reference proteome</keyword>
<name>A0A5B9VWN6_9BACT</name>
<dbReference type="RefSeq" id="WP_148591681.1">
    <property type="nucleotide sequence ID" value="NZ_CP042997.1"/>
</dbReference>
<gene>
    <name evidence="1" type="ORF">OJF2_09500</name>
</gene>
<dbReference type="AlphaFoldDB" id="A0A5B9VWN6"/>
<protein>
    <submittedName>
        <fullName evidence="1">Uncharacterized protein</fullName>
    </submittedName>
</protein>
<dbReference type="OrthoDB" id="7389790at2"/>